<dbReference type="Proteomes" id="UP001065322">
    <property type="component" value="Chromosome"/>
</dbReference>
<proteinExistence type="inferred from homology"/>
<dbReference type="InterPro" id="IPR007236">
    <property type="entry name" value="SlyX"/>
</dbReference>
<dbReference type="PANTHER" id="PTHR36508">
    <property type="entry name" value="PROTEIN SLYX"/>
    <property type="match status" value="1"/>
</dbReference>
<feature type="region of interest" description="Disordered" evidence="3">
    <location>
        <begin position="53"/>
        <end position="75"/>
    </location>
</feature>
<gene>
    <name evidence="1" type="primary">slyX</name>
    <name evidence="4" type="ORF">HUF19_05465</name>
</gene>
<reference evidence="5" key="1">
    <citation type="submission" date="2020-06" db="EMBL/GenBank/DDBJ databases">
        <title>Thalassolituus marinus alknpb1M-1, a hydrocarbon-degrading bacterium isolated from the deep-sea overlying water using an in-situ strategy from the South China Sea basin.</title>
        <authorList>
            <person name="Dong C."/>
            <person name="Chen Y."/>
            <person name="Shao Z."/>
        </authorList>
    </citation>
    <scope>NUCLEOTIDE SEQUENCE [LARGE SCALE GENOMIC DNA]</scope>
    <source>
        <strain evidence="5">alknpb1M-1</strain>
    </source>
</reference>
<evidence type="ECO:0000256" key="1">
    <source>
        <dbReference type="HAMAP-Rule" id="MF_00715"/>
    </source>
</evidence>
<feature type="coiled-coil region" evidence="2">
    <location>
        <begin position="11"/>
        <end position="38"/>
    </location>
</feature>
<dbReference type="Gene3D" id="1.20.5.300">
    <property type="match status" value="1"/>
</dbReference>
<accession>A0ABY6A8D7</accession>
<dbReference type="RefSeq" id="WP_260998845.1">
    <property type="nucleotide sequence ID" value="NZ_CP054475.1"/>
</dbReference>
<dbReference type="Pfam" id="PF04102">
    <property type="entry name" value="SlyX"/>
    <property type="match status" value="1"/>
</dbReference>
<evidence type="ECO:0000256" key="3">
    <source>
        <dbReference type="SAM" id="MobiDB-lite"/>
    </source>
</evidence>
<keyword evidence="2" id="KW-0175">Coiled coil</keyword>
<comment type="similarity">
    <text evidence="1">Belongs to the SlyX family.</text>
</comment>
<dbReference type="HAMAP" id="MF_00715">
    <property type="entry name" value="SlyX"/>
    <property type="match status" value="1"/>
</dbReference>
<sequence>MSQPPQAQQRIDELEMRIAFLEDTIDGLNDQVSTLSQEFLLAKQAMQLMHRKLEQLQQNPSAGEAMADEPPPPHY</sequence>
<dbReference type="PANTHER" id="PTHR36508:SF1">
    <property type="entry name" value="PROTEIN SLYX"/>
    <property type="match status" value="1"/>
</dbReference>
<name>A0ABY6A8D7_9GAMM</name>
<organism evidence="4 5">
    <name type="scientific">Thalassolituus hydrocarboniclasticus</name>
    <dbReference type="NCBI Taxonomy" id="2742796"/>
    <lineage>
        <taxon>Bacteria</taxon>
        <taxon>Pseudomonadati</taxon>
        <taxon>Pseudomonadota</taxon>
        <taxon>Gammaproteobacteria</taxon>
        <taxon>Oceanospirillales</taxon>
        <taxon>Oceanospirillaceae</taxon>
        <taxon>Thalassolituus</taxon>
    </lineage>
</organism>
<dbReference type="EMBL" id="CP054475">
    <property type="protein sequence ID" value="UXD86925.1"/>
    <property type="molecule type" value="Genomic_DNA"/>
</dbReference>
<evidence type="ECO:0000256" key="2">
    <source>
        <dbReference type="SAM" id="Coils"/>
    </source>
</evidence>
<protein>
    <recommendedName>
        <fullName evidence="1">Protein SlyX homolog</fullName>
    </recommendedName>
</protein>
<evidence type="ECO:0000313" key="5">
    <source>
        <dbReference type="Proteomes" id="UP001065322"/>
    </source>
</evidence>
<evidence type="ECO:0000313" key="4">
    <source>
        <dbReference type="EMBL" id="UXD86925.1"/>
    </source>
</evidence>
<keyword evidence="5" id="KW-1185">Reference proteome</keyword>